<feature type="transmembrane region" description="Helical" evidence="2">
    <location>
        <begin position="458"/>
        <end position="475"/>
    </location>
</feature>
<proteinExistence type="predicted"/>
<name>A0A6J6YTD4_9ZZZZ</name>
<feature type="compositionally biased region" description="Low complexity" evidence="1">
    <location>
        <begin position="680"/>
        <end position="691"/>
    </location>
</feature>
<dbReference type="Gene3D" id="1.50.10.20">
    <property type="match status" value="1"/>
</dbReference>
<feature type="transmembrane region" description="Helical" evidence="2">
    <location>
        <begin position="778"/>
        <end position="797"/>
    </location>
</feature>
<evidence type="ECO:0000256" key="1">
    <source>
        <dbReference type="SAM" id="MobiDB-lite"/>
    </source>
</evidence>
<feature type="transmembrane region" description="Helical" evidence="2">
    <location>
        <begin position="487"/>
        <end position="503"/>
    </location>
</feature>
<dbReference type="AlphaFoldDB" id="A0A6J6YTD4"/>
<feature type="compositionally biased region" description="Polar residues" evidence="1">
    <location>
        <begin position="766"/>
        <end position="776"/>
    </location>
</feature>
<dbReference type="EMBL" id="CAFAAQ010000107">
    <property type="protein sequence ID" value="CAB4811524.1"/>
    <property type="molecule type" value="Genomic_DNA"/>
</dbReference>
<dbReference type="SUPFAM" id="SSF48239">
    <property type="entry name" value="Terpenoid cyclases/Protein prenyltransferases"/>
    <property type="match status" value="1"/>
</dbReference>
<accession>A0A6J6YTD4</accession>
<keyword evidence="2" id="KW-0812">Transmembrane</keyword>
<evidence type="ECO:0000313" key="3">
    <source>
        <dbReference type="EMBL" id="CAB4811524.1"/>
    </source>
</evidence>
<organism evidence="3">
    <name type="scientific">freshwater metagenome</name>
    <dbReference type="NCBI Taxonomy" id="449393"/>
    <lineage>
        <taxon>unclassified sequences</taxon>
        <taxon>metagenomes</taxon>
        <taxon>ecological metagenomes</taxon>
    </lineage>
</organism>
<feature type="compositionally biased region" description="Low complexity" evidence="1">
    <location>
        <begin position="702"/>
        <end position="734"/>
    </location>
</feature>
<evidence type="ECO:0000256" key="2">
    <source>
        <dbReference type="SAM" id="Phobius"/>
    </source>
</evidence>
<feature type="region of interest" description="Disordered" evidence="1">
    <location>
        <begin position="680"/>
        <end position="776"/>
    </location>
</feature>
<protein>
    <submittedName>
        <fullName evidence="3">Unannotated protein</fullName>
    </submittedName>
</protein>
<gene>
    <name evidence="3" type="ORF">UFOPK3046_01185</name>
</gene>
<feature type="compositionally biased region" description="Polar residues" evidence="1">
    <location>
        <begin position="735"/>
        <end position="749"/>
    </location>
</feature>
<dbReference type="InterPro" id="IPR008930">
    <property type="entry name" value="Terpenoid_cyclase/PrenylTrfase"/>
</dbReference>
<keyword evidence="2" id="KW-1133">Transmembrane helix</keyword>
<keyword evidence="2" id="KW-0472">Membrane</keyword>
<dbReference type="CDD" id="cd00688">
    <property type="entry name" value="ISOPREN_C2_like"/>
    <property type="match status" value="1"/>
</dbReference>
<reference evidence="3" key="1">
    <citation type="submission" date="2020-05" db="EMBL/GenBank/DDBJ databases">
        <authorList>
            <person name="Chiriac C."/>
            <person name="Salcher M."/>
            <person name="Ghai R."/>
            <person name="Kavagutti S V."/>
        </authorList>
    </citation>
    <scope>NUCLEOTIDE SEQUENCE</scope>
</reference>
<sequence length="804" mass="80849">MHSRLTKSPLKQFSPRRAFVTAVCLVAALLGFGSLTGTNSRIAAANLPAASAEARPEATAAMDWLSSQLAANGSTFPGFAIGTSPARTDWGLTADAVLSFIAAGQGSDPAPQAAANQLISNLSDFTTYEPQILGVRLAGPTAKVLLIAESLDLQSSFASGLDLEQELRSLMVTTGPQAGRFTDRNPSISDPLSGDSNNGFGQALAVLSLSLTDSQVPAEAVEFLIGQQCPNGGFRLIYTLTPNCISNERSDTDATAIATQALLSVERTPAVEAALSRALGWLLAKQDRSTGGFGGTGSTASINANSSGLSAQALRAAGQLEAAERAANWITSSLQLNGAIAYTPTARAAAVTSGIPSNLEDQWRRATTQGVLALGLSAFAPAFATELPVVPPATVPQTTAPTTVPPTTAPSGTAPITTAPITTAPITTAPATQAPAAVLGAQTTATSLAFTGTPSKPLIFLGVALLMLGVAMVTVSRKPRGLRASKPAIIGIGIAGVLSASLLQTPPVAAAEGACTTATGITLVIDFQDLGGGISTRCVSSAVENGFEALTAAGINFQTATRAPGFLCKIAGLPTTEQCIQPAPTTAYWSYWLANRGGNWCYSSLGAGNILPPPGSVQGWSFSLNRSDSDAPAPRVPPPPALAASSPSLSVGGGCDSAVVPISAAGDAAALPLDAAPPLTPAPAAASRPATTPVPTPPLTPAPAASPADAAAAPSAPSGVTPSSSLASSRPSNSKEPPNSNGPASSQEPRASRSSRREQTAPAALSLNQETGSTSSPVGLLVAVVLLLGIGSGAVLLRRRATRP</sequence>
<feature type="region of interest" description="Disordered" evidence="1">
    <location>
        <begin position="621"/>
        <end position="648"/>
    </location>
</feature>
<feature type="compositionally biased region" description="Pro residues" evidence="1">
    <location>
        <begin position="692"/>
        <end position="701"/>
    </location>
</feature>